<dbReference type="InterPro" id="IPR000073">
    <property type="entry name" value="AB_hydrolase_1"/>
</dbReference>
<keyword evidence="3" id="KW-1185">Reference proteome</keyword>
<dbReference type="PRINTS" id="PR00111">
    <property type="entry name" value="ABHYDROLASE"/>
</dbReference>
<protein>
    <submittedName>
        <fullName evidence="2">Lysophospholipase</fullName>
    </submittedName>
</protein>
<comment type="caution">
    <text evidence="2">The sequence shown here is derived from an EMBL/GenBank/DDBJ whole genome shotgun (WGS) entry which is preliminary data.</text>
</comment>
<dbReference type="SUPFAM" id="SSF53474">
    <property type="entry name" value="alpha/beta-Hydrolases"/>
    <property type="match status" value="1"/>
</dbReference>
<evidence type="ECO:0000313" key="3">
    <source>
        <dbReference type="Proteomes" id="UP000244240"/>
    </source>
</evidence>
<dbReference type="EMBL" id="QBKR01000001">
    <property type="protein sequence ID" value="PTX64974.1"/>
    <property type="molecule type" value="Genomic_DNA"/>
</dbReference>
<evidence type="ECO:0000313" key="2">
    <source>
        <dbReference type="EMBL" id="PTX64974.1"/>
    </source>
</evidence>
<dbReference type="InterPro" id="IPR051044">
    <property type="entry name" value="MAG_DAG_Lipase"/>
</dbReference>
<dbReference type="PANTHER" id="PTHR11614">
    <property type="entry name" value="PHOSPHOLIPASE-RELATED"/>
    <property type="match status" value="1"/>
</dbReference>
<organism evidence="2 3">
    <name type="scientific">Melghirimyces profundicolus</name>
    <dbReference type="NCBI Taxonomy" id="1242148"/>
    <lineage>
        <taxon>Bacteria</taxon>
        <taxon>Bacillati</taxon>
        <taxon>Bacillota</taxon>
        <taxon>Bacilli</taxon>
        <taxon>Bacillales</taxon>
        <taxon>Thermoactinomycetaceae</taxon>
        <taxon>Melghirimyces</taxon>
    </lineage>
</organism>
<dbReference type="Gene3D" id="3.40.50.1820">
    <property type="entry name" value="alpha/beta hydrolase"/>
    <property type="match status" value="1"/>
</dbReference>
<gene>
    <name evidence="2" type="ORF">C8P63_101196</name>
</gene>
<dbReference type="RefSeq" id="WP_170109418.1">
    <property type="nucleotide sequence ID" value="NZ_QBKR01000001.1"/>
</dbReference>
<feature type="domain" description="Serine aminopeptidase S33" evidence="1">
    <location>
        <begin position="27"/>
        <end position="267"/>
    </location>
</feature>
<sequence length="301" mass="34698">MSVKIHEDRLCTWDGIHLRYRIWLPNNPRSVAVLVHGAGEHLGLYKHLGDRFARDGFGLITYDLRGFGCSEGKCGHVTHFYEYLNDLDQLIHVFRQEIGNRRFYLIGHSLGGLIVIRYVQQRPKQVNGLILSAPALGLHFDVPLSVKRLISLFSHMAPSFSVNPYSFIKKAQRIPRVNSIITYNIQSKLRDPLTPLTYSFRWIQEFLIQTGEAMRSVAKVMVPTLCLCGKEDRLIPAEIVRSFFDSLTVKEKEWLLFPDLGHRLLHFEQPASAINALLDWMNRQEPNNSRIIREDPAIRPE</sequence>
<proteinExistence type="predicted"/>
<accession>A0A2T6C9I0</accession>
<dbReference type="Pfam" id="PF12146">
    <property type="entry name" value="Hydrolase_4"/>
    <property type="match status" value="1"/>
</dbReference>
<dbReference type="InterPro" id="IPR029058">
    <property type="entry name" value="AB_hydrolase_fold"/>
</dbReference>
<dbReference type="InterPro" id="IPR022742">
    <property type="entry name" value="Hydrolase_4"/>
</dbReference>
<evidence type="ECO:0000259" key="1">
    <source>
        <dbReference type="Pfam" id="PF12146"/>
    </source>
</evidence>
<name>A0A2T6C9I0_9BACL</name>
<reference evidence="2 3" key="1">
    <citation type="submission" date="2018-04" db="EMBL/GenBank/DDBJ databases">
        <title>Genomic Encyclopedia of Archaeal and Bacterial Type Strains, Phase II (KMG-II): from individual species to whole genera.</title>
        <authorList>
            <person name="Goeker M."/>
        </authorList>
    </citation>
    <scope>NUCLEOTIDE SEQUENCE [LARGE SCALE GENOMIC DNA]</scope>
    <source>
        <strain evidence="2 3">DSM 45787</strain>
    </source>
</reference>
<dbReference type="AlphaFoldDB" id="A0A2T6C9I0"/>
<dbReference type="Proteomes" id="UP000244240">
    <property type="component" value="Unassembled WGS sequence"/>
</dbReference>